<accession>A0A9P0EL27</accession>
<evidence type="ECO:0000256" key="4">
    <source>
        <dbReference type="ARBA" id="ARBA00042988"/>
    </source>
</evidence>
<dbReference type="InterPro" id="IPR036291">
    <property type="entry name" value="NAD(P)-bd_dom_sf"/>
</dbReference>
<feature type="domain" description="Gfo/Idh/MocA-like oxidoreductase N-terminal" evidence="6">
    <location>
        <begin position="24"/>
        <end position="140"/>
    </location>
</feature>
<dbReference type="GO" id="GO:0047837">
    <property type="term" value="F:D-xylose 1-dehydrogenase (NADP+) activity"/>
    <property type="evidence" value="ECO:0007669"/>
    <property type="project" value="UniProtKB-EC"/>
</dbReference>
<dbReference type="Gene3D" id="3.40.50.720">
    <property type="entry name" value="NAD(P)-binding Rossmann-like Domain"/>
    <property type="match status" value="1"/>
</dbReference>
<dbReference type="SUPFAM" id="SSF51735">
    <property type="entry name" value="NAD(P)-binding Rossmann-fold domains"/>
    <property type="match status" value="1"/>
</dbReference>
<dbReference type="AlphaFoldDB" id="A0A9P0EL27"/>
<evidence type="ECO:0000313" key="8">
    <source>
        <dbReference type="EMBL" id="CAH0052509.1"/>
    </source>
</evidence>
<proteinExistence type="inferred from homology"/>
<comment type="catalytic activity">
    <reaction evidence="5">
        <text>D-xylose + NADP(+) = D-xylono-1,5-lactone + NADPH + H(+)</text>
        <dbReference type="Rhea" id="RHEA:22000"/>
        <dbReference type="ChEBI" id="CHEBI:15378"/>
        <dbReference type="ChEBI" id="CHEBI:15867"/>
        <dbReference type="ChEBI" id="CHEBI:53455"/>
        <dbReference type="ChEBI" id="CHEBI:57783"/>
        <dbReference type="ChEBI" id="CHEBI:58349"/>
        <dbReference type="EC" id="1.1.1.179"/>
    </reaction>
</comment>
<dbReference type="OrthoDB" id="2129491at2759"/>
<evidence type="ECO:0000259" key="6">
    <source>
        <dbReference type="Pfam" id="PF01408"/>
    </source>
</evidence>
<protein>
    <recommendedName>
        <fullName evidence="3">D-xylose 1-dehydrogenase (NADP(+), D-xylono-1,5-lactone-forming)</fullName>
        <ecNumber evidence="3">1.1.1.179</ecNumber>
    </recommendedName>
    <alternativeName>
        <fullName evidence="4">D-xylose-NADP dehydrogenase</fullName>
    </alternativeName>
</protein>
<dbReference type="PANTHER" id="PTHR22604:SF105">
    <property type="entry name" value="TRANS-1,2-DIHYDROBENZENE-1,2-DIOL DEHYDROGENASE"/>
    <property type="match status" value="1"/>
</dbReference>
<keyword evidence="2" id="KW-0560">Oxidoreductase</keyword>
<dbReference type="InterPro" id="IPR055170">
    <property type="entry name" value="GFO_IDH_MocA-like_dom"/>
</dbReference>
<dbReference type="InterPro" id="IPR050984">
    <property type="entry name" value="Gfo/Idh/MocA_domain"/>
</dbReference>
<evidence type="ECO:0000256" key="3">
    <source>
        <dbReference type="ARBA" id="ARBA00038984"/>
    </source>
</evidence>
<reference evidence="8" key="1">
    <citation type="submission" date="2021-10" db="EMBL/GenBank/DDBJ databases">
        <authorList>
            <person name="Piombo E."/>
        </authorList>
    </citation>
    <scope>NUCLEOTIDE SEQUENCE</scope>
</reference>
<feature type="domain" description="GFO/IDH/MocA-like oxidoreductase" evidence="7">
    <location>
        <begin position="159"/>
        <end position="280"/>
    </location>
</feature>
<dbReference type="EMBL" id="CABFOC020000044">
    <property type="protein sequence ID" value="CAH0052509.1"/>
    <property type="molecule type" value="Genomic_DNA"/>
</dbReference>
<comment type="caution">
    <text evidence="8">The sequence shown here is derived from an EMBL/GenBank/DDBJ whole genome shotgun (WGS) entry which is preliminary data.</text>
</comment>
<dbReference type="Pfam" id="PF22725">
    <property type="entry name" value="GFO_IDH_MocA_C3"/>
    <property type="match status" value="1"/>
</dbReference>
<dbReference type="GO" id="GO:0000166">
    <property type="term" value="F:nucleotide binding"/>
    <property type="evidence" value="ECO:0007669"/>
    <property type="project" value="InterPro"/>
</dbReference>
<evidence type="ECO:0000256" key="2">
    <source>
        <dbReference type="ARBA" id="ARBA00023002"/>
    </source>
</evidence>
<gene>
    <name evidence="8" type="ORF">CSOL1703_00015633</name>
</gene>
<dbReference type="SUPFAM" id="SSF55347">
    <property type="entry name" value="Glyceraldehyde-3-phosphate dehydrogenase-like, C-terminal domain"/>
    <property type="match status" value="1"/>
</dbReference>
<dbReference type="InterPro" id="IPR000683">
    <property type="entry name" value="Gfo/Idh/MocA-like_OxRdtase_N"/>
</dbReference>
<keyword evidence="9" id="KW-1185">Reference proteome</keyword>
<organism evidence="8 9">
    <name type="scientific">Clonostachys solani</name>
    <dbReference type="NCBI Taxonomy" id="160281"/>
    <lineage>
        <taxon>Eukaryota</taxon>
        <taxon>Fungi</taxon>
        <taxon>Dikarya</taxon>
        <taxon>Ascomycota</taxon>
        <taxon>Pezizomycotina</taxon>
        <taxon>Sordariomycetes</taxon>
        <taxon>Hypocreomycetidae</taxon>
        <taxon>Hypocreales</taxon>
        <taxon>Bionectriaceae</taxon>
        <taxon>Clonostachys</taxon>
    </lineage>
</organism>
<evidence type="ECO:0000256" key="5">
    <source>
        <dbReference type="ARBA" id="ARBA00049233"/>
    </source>
</evidence>
<dbReference type="Gene3D" id="3.30.360.10">
    <property type="entry name" value="Dihydrodipicolinate Reductase, domain 2"/>
    <property type="match status" value="1"/>
</dbReference>
<sequence length="378" mass="41611">MATREPPTVRWGIIVCTDAMEATGRISSWFVEDLVINRSDAKASHIIQAVGSSSLEKGNDFVARYCGKSNPSVYGAYSQVYDDPDVDIVYIGTPHAFHKQNCLDAIAKGKAVLCEKPLTMNARDAREVFDAARERGVYVAEAMWLRHRPLVHDLRKLIYKDKRIGEVFRAFSDFGVEMDIPNLPETSRYKQPSLGAGSLLDLGIYSITWAILALEEEPGSNPDDLTLNGVQTHWHGVEVTSSALLRYASTGRQGIVTSTTMTNGNPDMLARVQGTHGSIEVHGPFPARPTSFTVFPKFTDTLVDGLGDGVVVRGEGIKFDYPHAGRGFHFEADNTAVDYVSGKLESSIVSWSETIRVMEIMDELRSQGGTKYSQDLDA</sequence>
<dbReference type="EC" id="1.1.1.179" evidence="3"/>
<comment type="similarity">
    <text evidence="1">Belongs to the Gfo/Idh/MocA family.</text>
</comment>
<dbReference type="PANTHER" id="PTHR22604">
    <property type="entry name" value="OXIDOREDUCTASES"/>
    <property type="match status" value="1"/>
</dbReference>
<evidence type="ECO:0000259" key="7">
    <source>
        <dbReference type="Pfam" id="PF22725"/>
    </source>
</evidence>
<dbReference type="Proteomes" id="UP000775872">
    <property type="component" value="Unassembled WGS sequence"/>
</dbReference>
<dbReference type="Pfam" id="PF01408">
    <property type="entry name" value="GFO_IDH_MocA"/>
    <property type="match status" value="1"/>
</dbReference>
<evidence type="ECO:0000313" key="9">
    <source>
        <dbReference type="Proteomes" id="UP000775872"/>
    </source>
</evidence>
<name>A0A9P0EL27_9HYPO</name>
<evidence type="ECO:0000256" key="1">
    <source>
        <dbReference type="ARBA" id="ARBA00010928"/>
    </source>
</evidence>